<evidence type="ECO:0000313" key="4">
    <source>
        <dbReference type="Proteomes" id="UP000185612"/>
    </source>
</evidence>
<gene>
    <name evidence="3" type="ORF">BSZ40_02370</name>
</gene>
<dbReference type="SUPFAM" id="SSF54909">
    <property type="entry name" value="Dimeric alpha+beta barrel"/>
    <property type="match status" value="1"/>
</dbReference>
<dbReference type="Gene3D" id="3.30.70.1060">
    <property type="entry name" value="Dimeric alpha+beta barrel"/>
    <property type="match status" value="1"/>
</dbReference>
<proteinExistence type="inferred from homology"/>
<dbReference type="Proteomes" id="UP000185612">
    <property type="component" value="Unassembled WGS sequence"/>
</dbReference>
<evidence type="ECO:0000313" key="3">
    <source>
        <dbReference type="EMBL" id="OKL52347.1"/>
    </source>
</evidence>
<sequence length="97" mass="10356">MSVIAVEYLYDAARATELDELRPQHRAFLSELAAKGQNLASGPLLEVGEPRALLLLVADSPAAALELLEADPFFAAGLISDRTARAWNPVIGELAGR</sequence>
<organism evidence="3 4">
    <name type="scientific">Buchananella hordeovulneris</name>
    <dbReference type="NCBI Taxonomy" id="52770"/>
    <lineage>
        <taxon>Bacteria</taxon>
        <taxon>Bacillati</taxon>
        <taxon>Actinomycetota</taxon>
        <taxon>Actinomycetes</taxon>
        <taxon>Actinomycetales</taxon>
        <taxon>Actinomycetaceae</taxon>
        <taxon>Buchananella</taxon>
    </lineage>
</organism>
<evidence type="ECO:0000259" key="2">
    <source>
        <dbReference type="Pfam" id="PF03795"/>
    </source>
</evidence>
<dbReference type="OrthoDB" id="8968203at2"/>
<dbReference type="InterPro" id="IPR011008">
    <property type="entry name" value="Dimeric_a/b-barrel"/>
</dbReference>
<dbReference type="RefSeq" id="WP_073822953.1">
    <property type="nucleotide sequence ID" value="NZ_MQVS01000002.1"/>
</dbReference>
<name>A0A1Q5PXT8_9ACTO</name>
<dbReference type="EMBL" id="MQVS01000002">
    <property type="protein sequence ID" value="OKL52347.1"/>
    <property type="molecule type" value="Genomic_DNA"/>
</dbReference>
<dbReference type="Pfam" id="PF03795">
    <property type="entry name" value="YCII"/>
    <property type="match status" value="1"/>
</dbReference>
<dbReference type="STRING" id="52770.BSZ40_02370"/>
<feature type="domain" description="YCII-related" evidence="2">
    <location>
        <begin position="10"/>
        <end position="88"/>
    </location>
</feature>
<protein>
    <recommendedName>
        <fullName evidence="2">YCII-related domain-containing protein</fullName>
    </recommendedName>
</protein>
<accession>A0A1Q5PXT8</accession>
<comment type="similarity">
    <text evidence="1">Belongs to the YciI family.</text>
</comment>
<dbReference type="AlphaFoldDB" id="A0A1Q5PXT8"/>
<keyword evidence="4" id="KW-1185">Reference proteome</keyword>
<reference evidence="4" key="1">
    <citation type="submission" date="2016-12" db="EMBL/GenBank/DDBJ databases">
        <authorList>
            <person name="Meng X."/>
        </authorList>
    </citation>
    <scope>NUCLEOTIDE SEQUENCE [LARGE SCALE GENOMIC DNA]</scope>
    <source>
        <strain evidence="4">DSM 20732</strain>
    </source>
</reference>
<comment type="caution">
    <text evidence="3">The sequence shown here is derived from an EMBL/GenBank/DDBJ whole genome shotgun (WGS) entry which is preliminary data.</text>
</comment>
<dbReference type="InterPro" id="IPR005545">
    <property type="entry name" value="YCII"/>
</dbReference>
<evidence type="ECO:0000256" key="1">
    <source>
        <dbReference type="ARBA" id="ARBA00007689"/>
    </source>
</evidence>